<accession>A0ACC2AEA8</accession>
<reference evidence="2" key="1">
    <citation type="journal article" date="2024" name="Proc. Natl. Acad. Sci. U.S.A.">
        <title>Extraordinary preservation of gene collinearity over three hundred million years revealed in homosporous lycophytes.</title>
        <authorList>
            <person name="Li C."/>
            <person name="Wickell D."/>
            <person name="Kuo L.Y."/>
            <person name="Chen X."/>
            <person name="Nie B."/>
            <person name="Liao X."/>
            <person name="Peng D."/>
            <person name="Ji J."/>
            <person name="Jenkins J."/>
            <person name="Williams M."/>
            <person name="Shu S."/>
            <person name="Plott C."/>
            <person name="Barry K."/>
            <person name="Rajasekar S."/>
            <person name="Grimwood J."/>
            <person name="Han X."/>
            <person name="Sun S."/>
            <person name="Hou Z."/>
            <person name="He W."/>
            <person name="Dai G."/>
            <person name="Sun C."/>
            <person name="Schmutz J."/>
            <person name="Leebens-Mack J.H."/>
            <person name="Li F.W."/>
            <person name="Wang L."/>
        </authorList>
    </citation>
    <scope>NUCLEOTIDE SEQUENCE [LARGE SCALE GENOMIC DNA]</scope>
    <source>
        <strain evidence="2">cv. PW_Plant_1</strain>
    </source>
</reference>
<organism evidence="1 2">
    <name type="scientific">Diphasiastrum complanatum</name>
    <name type="common">Issler's clubmoss</name>
    <name type="synonym">Lycopodium complanatum</name>
    <dbReference type="NCBI Taxonomy" id="34168"/>
    <lineage>
        <taxon>Eukaryota</taxon>
        <taxon>Viridiplantae</taxon>
        <taxon>Streptophyta</taxon>
        <taxon>Embryophyta</taxon>
        <taxon>Tracheophyta</taxon>
        <taxon>Lycopodiopsida</taxon>
        <taxon>Lycopodiales</taxon>
        <taxon>Lycopodiaceae</taxon>
        <taxon>Lycopodioideae</taxon>
        <taxon>Diphasiastrum</taxon>
    </lineage>
</organism>
<name>A0ACC2AEA8_DIPCM</name>
<evidence type="ECO:0000313" key="2">
    <source>
        <dbReference type="Proteomes" id="UP001162992"/>
    </source>
</evidence>
<comment type="caution">
    <text evidence="1">The sequence shown here is derived from an EMBL/GenBank/DDBJ whole genome shotgun (WGS) entry which is preliminary data.</text>
</comment>
<sequence length="375" mass="41816">MKTLSALPAMANPSCSSPVQLMHFAAGWCTRYKYVPECLSQSLQLESGNMPLRLARPRIRSLLCPSRNFLESMTGLKNQGSLCSRASTFNGRMLWRVVTKTQLFHRPKLSEGQCIGKVSAAVKFPADYSQLLEQVKAATEAALADSKQLLEIEFPTAGLTTVPGDIEGGIEMSNSMELVRYFCQSLFGGEKASSTRIFFPDVSEVELAKKSIFEGCVFKLDYLSSPSGLEDIGFGKKVRMSDRAKSTDKTFIIAYPYFNVNEMLAVEELFRDVAKINGCPIIVFNGELDRIRSGYYPSFFYPRLGALSKTFLPEFETVYYIHNFKGRNGGTLFRVYPGPWQVICNTKGQLVCIHEQENMPTLKEVALNILPSASV</sequence>
<dbReference type="Proteomes" id="UP001162992">
    <property type="component" value="Chromosome 22"/>
</dbReference>
<evidence type="ECO:0000313" key="1">
    <source>
        <dbReference type="EMBL" id="KAJ7515920.1"/>
    </source>
</evidence>
<protein>
    <submittedName>
        <fullName evidence="1">Uncharacterized protein</fullName>
    </submittedName>
</protein>
<gene>
    <name evidence="1" type="ORF">O6H91_22G034700</name>
</gene>
<proteinExistence type="predicted"/>
<dbReference type="EMBL" id="CM055113">
    <property type="protein sequence ID" value="KAJ7515920.1"/>
    <property type="molecule type" value="Genomic_DNA"/>
</dbReference>
<keyword evidence="2" id="KW-1185">Reference proteome</keyword>